<comment type="caution">
    <text evidence="2">The sequence shown here is derived from an EMBL/GenBank/DDBJ whole genome shotgun (WGS) entry which is preliminary data.</text>
</comment>
<name>A0ABW6PJS6_9NOCA</name>
<protein>
    <submittedName>
        <fullName evidence="2">Uncharacterized protein</fullName>
    </submittedName>
</protein>
<keyword evidence="3" id="KW-1185">Reference proteome</keyword>
<dbReference type="RefSeq" id="WP_387699457.1">
    <property type="nucleotide sequence ID" value="NZ_JBIAMX010000003.1"/>
</dbReference>
<evidence type="ECO:0000313" key="2">
    <source>
        <dbReference type="EMBL" id="MFF0542630.1"/>
    </source>
</evidence>
<reference evidence="2 3" key="1">
    <citation type="submission" date="2024-10" db="EMBL/GenBank/DDBJ databases">
        <title>The Natural Products Discovery Center: Release of the First 8490 Sequenced Strains for Exploring Actinobacteria Biosynthetic Diversity.</title>
        <authorList>
            <person name="Kalkreuter E."/>
            <person name="Kautsar S.A."/>
            <person name="Yang D."/>
            <person name="Bader C.D."/>
            <person name="Teijaro C.N."/>
            <person name="Fluegel L."/>
            <person name="Davis C.M."/>
            <person name="Simpson J.R."/>
            <person name="Lauterbach L."/>
            <person name="Steele A.D."/>
            <person name="Gui C."/>
            <person name="Meng S."/>
            <person name="Li G."/>
            <person name="Viehrig K."/>
            <person name="Ye F."/>
            <person name="Su P."/>
            <person name="Kiefer A.F."/>
            <person name="Nichols A."/>
            <person name="Cepeda A.J."/>
            <person name="Yan W."/>
            <person name="Fan B."/>
            <person name="Jiang Y."/>
            <person name="Adhikari A."/>
            <person name="Zheng C.-J."/>
            <person name="Schuster L."/>
            <person name="Cowan T.M."/>
            <person name="Smanski M.J."/>
            <person name="Chevrette M.G."/>
            <person name="De Carvalho L.P.S."/>
            <person name="Shen B."/>
        </authorList>
    </citation>
    <scope>NUCLEOTIDE SEQUENCE [LARGE SCALE GENOMIC DNA]</scope>
    <source>
        <strain evidence="2 3">NPDC004045</strain>
    </source>
</reference>
<feature type="region of interest" description="Disordered" evidence="1">
    <location>
        <begin position="42"/>
        <end position="75"/>
    </location>
</feature>
<sequence length="171" mass="18371">MSSGSPIADLVAEHLRRVRMLRNEFEDELARLQVTGDGLLGAAEAVEEQAGGDDGTGALPEEPADGGRHRLAEGDEVMASHTAVAPRRPVTAAAALPAMTPVAGAEVAVPVAGPDTGTGDELSRREVELREAREAIARSVAARRANQNFQPVDYEGFDQESEYYRHRNWLE</sequence>
<accession>A0ABW6PJS6</accession>
<organism evidence="2 3">
    <name type="scientific">Nocardia thailandica</name>
    <dbReference type="NCBI Taxonomy" id="257275"/>
    <lineage>
        <taxon>Bacteria</taxon>
        <taxon>Bacillati</taxon>
        <taxon>Actinomycetota</taxon>
        <taxon>Actinomycetes</taxon>
        <taxon>Mycobacteriales</taxon>
        <taxon>Nocardiaceae</taxon>
        <taxon>Nocardia</taxon>
    </lineage>
</organism>
<evidence type="ECO:0000256" key="1">
    <source>
        <dbReference type="SAM" id="MobiDB-lite"/>
    </source>
</evidence>
<gene>
    <name evidence="2" type="ORF">ACFYTF_07310</name>
</gene>
<dbReference type="Proteomes" id="UP001601444">
    <property type="component" value="Unassembled WGS sequence"/>
</dbReference>
<evidence type="ECO:0000313" key="3">
    <source>
        <dbReference type="Proteomes" id="UP001601444"/>
    </source>
</evidence>
<proteinExistence type="predicted"/>
<dbReference type="EMBL" id="JBIAMX010000003">
    <property type="protein sequence ID" value="MFF0542630.1"/>
    <property type="molecule type" value="Genomic_DNA"/>
</dbReference>